<sequence length="365" mass="42096">MNNCLFSVSIVHYKQPLYWRDAIDSVLEQDYPNIQLVFTDDASPNFDENEVAKYIEAKAQSNLFSYKVITHSKNLGTTANHNDGDALCTGQYITHFAADDALHSPQTLSYFAEALEQTFPDTLGVFGKFFPCNQKLQRDKTRDKWLPSFSECAELGSLSSEQLYRRLVLSRGCRIPMGASAFIRDRYAEYCPLDKRMNLIEDWPFFLKISRSGYRMKFVGKETLDHRDGGISTSLKSTPLKKLYHSDMVKVYEFEIMPYLENYFSLDEQAQIIADFLTIPRDKESGESILAPILDRLASNAPLSLLVNKKMAHAYQELNDWTQELQVGKDWLEQQYKTHTSLLEKINKQNENASLGRRLRKLFLQ</sequence>
<protein>
    <recommendedName>
        <fullName evidence="1">Glycosyltransferase 2-like domain-containing protein</fullName>
    </recommendedName>
</protein>
<evidence type="ECO:0000313" key="3">
    <source>
        <dbReference type="Proteomes" id="UP001320544"/>
    </source>
</evidence>
<evidence type="ECO:0000259" key="1">
    <source>
        <dbReference type="Pfam" id="PF00535"/>
    </source>
</evidence>
<dbReference type="PANTHER" id="PTHR22916">
    <property type="entry name" value="GLYCOSYLTRANSFERASE"/>
    <property type="match status" value="1"/>
</dbReference>
<accession>A0ABN6M9N4</accession>
<gene>
    <name evidence="2" type="ORF">CE91St30_00320</name>
</gene>
<organism evidence="2 3">
    <name type="scientific">Raoultibacter timonensis</name>
    <dbReference type="NCBI Taxonomy" id="1907662"/>
    <lineage>
        <taxon>Bacteria</taxon>
        <taxon>Bacillati</taxon>
        <taxon>Actinomycetota</taxon>
        <taxon>Coriobacteriia</taxon>
        <taxon>Eggerthellales</taxon>
        <taxon>Eggerthellaceae</taxon>
        <taxon>Raoultibacter</taxon>
    </lineage>
</organism>
<dbReference type="InterPro" id="IPR001173">
    <property type="entry name" value="Glyco_trans_2-like"/>
</dbReference>
<keyword evidence="3" id="KW-1185">Reference proteome</keyword>
<dbReference type="InterPro" id="IPR029044">
    <property type="entry name" value="Nucleotide-diphossugar_trans"/>
</dbReference>
<dbReference type="SUPFAM" id="SSF53448">
    <property type="entry name" value="Nucleotide-diphospho-sugar transferases"/>
    <property type="match status" value="1"/>
</dbReference>
<proteinExistence type="predicted"/>
<dbReference type="Gene3D" id="3.90.550.10">
    <property type="entry name" value="Spore Coat Polysaccharide Biosynthesis Protein SpsA, Chain A"/>
    <property type="match status" value="1"/>
</dbReference>
<evidence type="ECO:0000313" key="2">
    <source>
        <dbReference type="EMBL" id="BDE94699.1"/>
    </source>
</evidence>
<reference evidence="2 3" key="1">
    <citation type="submission" date="2022-01" db="EMBL/GenBank/DDBJ databases">
        <title>Novel bile acid biosynthetic pathways are enriched in the microbiome of centenarians.</title>
        <authorList>
            <person name="Sato Y."/>
            <person name="Atarashi K."/>
            <person name="Plichta R.D."/>
            <person name="Arai Y."/>
            <person name="Sasajima S."/>
            <person name="Kearney M.S."/>
            <person name="Suda W."/>
            <person name="Takeshita K."/>
            <person name="Sasaki T."/>
            <person name="Okamoto S."/>
            <person name="Skelly N.A."/>
            <person name="Okamura Y."/>
            <person name="Vlamakis H."/>
            <person name="Li Y."/>
            <person name="Tanoue T."/>
            <person name="Takei H."/>
            <person name="Nittono H."/>
            <person name="Narushima S."/>
            <person name="Irie J."/>
            <person name="Itoh H."/>
            <person name="Moriya K."/>
            <person name="Sugiura Y."/>
            <person name="Suematsu M."/>
            <person name="Moritoki N."/>
            <person name="Shibata S."/>
            <person name="Littman R.D."/>
            <person name="Fischbach A.M."/>
            <person name="Uwamino Y."/>
            <person name="Inoue T."/>
            <person name="Honda A."/>
            <person name="Hattori M."/>
            <person name="Murai T."/>
            <person name="Xavier J.R."/>
            <person name="Hirose N."/>
            <person name="Honda K."/>
        </authorList>
    </citation>
    <scope>NUCLEOTIDE SEQUENCE [LARGE SCALE GENOMIC DNA]</scope>
    <source>
        <strain evidence="2 3">CE91-St30</strain>
    </source>
</reference>
<dbReference type="Proteomes" id="UP001320544">
    <property type="component" value="Chromosome"/>
</dbReference>
<name>A0ABN6M9N4_9ACTN</name>
<dbReference type="EMBL" id="AP025564">
    <property type="protein sequence ID" value="BDE94699.1"/>
    <property type="molecule type" value="Genomic_DNA"/>
</dbReference>
<dbReference type="RefSeq" id="WP_244387484.1">
    <property type="nucleotide sequence ID" value="NZ_AP025564.1"/>
</dbReference>
<dbReference type="PANTHER" id="PTHR22916:SF3">
    <property type="entry name" value="UDP-GLCNAC:BETAGAL BETA-1,3-N-ACETYLGLUCOSAMINYLTRANSFERASE-LIKE PROTEIN 1"/>
    <property type="match status" value="1"/>
</dbReference>
<dbReference type="Pfam" id="PF00535">
    <property type="entry name" value="Glycos_transf_2"/>
    <property type="match status" value="1"/>
</dbReference>
<feature type="domain" description="Glycosyltransferase 2-like" evidence="1">
    <location>
        <begin position="7"/>
        <end position="141"/>
    </location>
</feature>